<dbReference type="InterPro" id="IPR016182">
    <property type="entry name" value="Cu_amine_oxidase_N-reg"/>
</dbReference>
<keyword evidence="11" id="KW-0732">Signal</keyword>
<feature type="domain" description="Copper amine oxidase N2-terminal" evidence="13">
    <location>
        <begin position="93"/>
        <end position="170"/>
    </location>
</feature>
<evidence type="ECO:0000256" key="9">
    <source>
        <dbReference type="RuleBase" id="RU000672"/>
    </source>
</evidence>
<keyword evidence="6 9" id="KW-0186">Copper</keyword>
<dbReference type="Gene3D" id="3.10.450.40">
    <property type="match status" value="2"/>
</dbReference>
<dbReference type="PANTHER" id="PTHR10638:SF20">
    <property type="entry name" value="AMINE OXIDASE"/>
    <property type="match status" value="1"/>
</dbReference>
<dbReference type="InterPro" id="IPR015328">
    <property type="entry name" value="DUF1965"/>
</dbReference>
<dbReference type="SUPFAM" id="SSF49998">
    <property type="entry name" value="Amine oxidase catalytic domain"/>
    <property type="match status" value="1"/>
</dbReference>
<name>A0AAD5RZ84_9PEZI</name>
<evidence type="ECO:0000256" key="4">
    <source>
        <dbReference type="ARBA" id="ARBA00022772"/>
    </source>
</evidence>
<keyword evidence="3 9" id="KW-0479">Metal-binding</keyword>
<evidence type="ECO:0000259" key="12">
    <source>
        <dbReference type="Pfam" id="PF01179"/>
    </source>
</evidence>
<comment type="similarity">
    <text evidence="2 9">Belongs to the copper/topaquinone oxidase family.</text>
</comment>
<dbReference type="AlphaFoldDB" id="A0AAD5RZ84"/>
<dbReference type="InterPro" id="IPR015800">
    <property type="entry name" value="Cu_amine_oxidase_N2"/>
</dbReference>
<dbReference type="Proteomes" id="UP001201980">
    <property type="component" value="Unassembled WGS sequence"/>
</dbReference>
<protein>
    <recommendedName>
        <fullName evidence="9">Amine oxidase</fullName>
        <ecNumber evidence="9">1.4.3.-</ecNumber>
    </recommendedName>
</protein>
<dbReference type="Gene3D" id="2.70.98.20">
    <property type="entry name" value="Copper amine oxidase, catalytic domain"/>
    <property type="match status" value="1"/>
</dbReference>
<evidence type="ECO:0000256" key="11">
    <source>
        <dbReference type="SAM" id="SignalP"/>
    </source>
</evidence>
<evidence type="ECO:0000259" key="14">
    <source>
        <dbReference type="Pfam" id="PF09248"/>
    </source>
</evidence>
<dbReference type="GO" id="GO:0009308">
    <property type="term" value="P:amine metabolic process"/>
    <property type="evidence" value="ECO:0007669"/>
    <property type="project" value="UniProtKB-UniRule"/>
</dbReference>
<dbReference type="SUPFAM" id="SSF54416">
    <property type="entry name" value="Amine oxidase N-terminal region"/>
    <property type="match status" value="2"/>
</dbReference>
<feature type="active site" description="Schiff-base intermediate with substrate; via topaquinone" evidence="7">
    <location>
        <position position="500"/>
    </location>
</feature>
<evidence type="ECO:0000256" key="3">
    <source>
        <dbReference type="ARBA" id="ARBA00022723"/>
    </source>
</evidence>
<comment type="PTM">
    <text evidence="8 9">Topaquinone (TPQ) is generated by copper-dependent autoxidation of a specific tyrosyl residue.</text>
</comment>
<feature type="active site" description="Proton acceptor" evidence="7">
    <location>
        <position position="419"/>
    </location>
</feature>
<comment type="cofactor">
    <cofactor evidence="1">
        <name>Cu cation</name>
        <dbReference type="ChEBI" id="CHEBI:23378"/>
    </cofactor>
</comment>
<evidence type="ECO:0000256" key="10">
    <source>
        <dbReference type="SAM" id="MobiDB-lite"/>
    </source>
</evidence>
<evidence type="ECO:0000313" key="16">
    <source>
        <dbReference type="Proteomes" id="UP001201980"/>
    </source>
</evidence>
<dbReference type="GO" id="GO:0005507">
    <property type="term" value="F:copper ion binding"/>
    <property type="evidence" value="ECO:0007669"/>
    <property type="project" value="InterPro"/>
</dbReference>
<evidence type="ECO:0000259" key="13">
    <source>
        <dbReference type="Pfam" id="PF02727"/>
    </source>
</evidence>
<proteinExistence type="inferred from homology"/>
<sequence length="813" mass="91251">MKLSCRTGALALGILSFSDFLTPALALPKTLWAQQRAKSHGKKVFASAINKRYTNDTTDDANDPEDCYVKTAADIAAPKDNIWAGLTDGEAASVTAWLFAQPELNLTTSGEAGEWDNTIILVELMAPNKTDALAYLDGTGSAPDRYAHAIIDHAAGEDAYYGDIIVGPLPVVNGTTTWQPLEYPYSRKTSGRVRNLDASSDSLYEKWIYVIGAEVADITMDLWGASCTGSDNDTLDIWGIDPTYQEGDSVKMWNTFWSNPTTIFDVGSMMPMGLFFLSDITGRDISKWKMEGWYYNGVFYETTEEFRAAYWNGEVEKLGGNFDGDWADTDQQGDVPPFDTLAPPVSMIPQGSRYSVDPGRKYVEWMDWSFYIGFDRDRGMTLWDIRYNGTRILYELGLQEALAHYAGSDPVQSHVAYLDTYYGFGPFAFELLKGYDCPSYSTFLNSSFYVDETTHTHINSICLFEFDADYPLARHSSSNYVTATKNVHFTVRSVSTVGNYDYMFSYTFFMDGSVAVEARASGYIQAAFYALNEEYGFKIHDHLSGSMHDHVLNFKADFDIMGTENTVEKVKQVPHTTTYPWSKGKVFNTMKLDRSFIETEDEGQLFWSFNNAEQIFVVNQEVKNSVGESKGYRILPYTGTAHLTVEGSTVLKNSAHWAEHDLMITKQRDTEPRSSHPYNNQDTENPPVNFATFFDGESLNQTDLVVWFNLGMHHVPNTGDLPTTVFTTAHSGIQFMPANYFDVGVNKRTVNMVRVNYDDGEATEVATFGSGGDTCELNYEPAAVDLWEYVGDVVVRKFPYLPDDPYYETDSIV</sequence>
<evidence type="ECO:0000256" key="2">
    <source>
        <dbReference type="ARBA" id="ARBA00007983"/>
    </source>
</evidence>
<feature type="domain" description="DUF1965" evidence="14">
    <location>
        <begin position="268"/>
        <end position="334"/>
    </location>
</feature>
<feature type="chain" id="PRO_5042198187" description="Amine oxidase" evidence="11">
    <location>
        <begin position="27"/>
        <end position="813"/>
    </location>
</feature>
<keyword evidence="16" id="KW-1185">Reference proteome</keyword>
<dbReference type="Pfam" id="PF02727">
    <property type="entry name" value="Cu_amine_oxidN2"/>
    <property type="match status" value="1"/>
</dbReference>
<evidence type="ECO:0000256" key="5">
    <source>
        <dbReference type="ARBA" id="ARBA00023002"/>
    </source>
</evidence>
<dbReference type="FunFam" id="3.10.450.40:FF:000018">
    <property type="entry name" value="Amine oxidase"/>
    <property type="match status" value="1"/>
</dbReference>
<dbReference type="GO" id="GO:0048038">
    <property type="term" value="F:quinone binding"/>
    <property type="evidence" value="ECO:0007669"/>
    <property type="project" value="InterPro"/>
</dbReference>
<keyword evidence="4 7" id="KW-0801">TPQ</keyword>
<dbReference type="Pfam" id="PF01179">
    <property type="entry name" value="Cu_amine_oxid"/>
    <property type="match status" value="1"/>
</dbReference>
<feature type="compositionally biased region" description="Polar residues" evidence="10">
    <location>
        <begin position="676"/>
        <end position="686"/>
    </location>
</feature>
<comment type="caution">
    <text evidence="15">The sequence shown here is derived from an EMBL/GenBank/DDBJ whole genome shotgun (WGS) entry which is preliminary data.</text>
</comment>
<accession>A0AAD5RZ84</accession>
<gene>
    <name evidence="15" type="ORF">MKZ38_010798</name>
</gene>
<evidence type="ECO:0000256" key="6">
    <source>
        <dbReference type="ARBA" id="ARBA00023008"/>
    </source>
</evidence>
<feature type="region of interest" description="Disordered" evidence="10">
    <location>
        <begin position="667"/>
        <end position="686"/>
    </location>
</feature>
<evidence type="ECO:0000256" key="7">
    <source>
        <dbReference type="PIRSR" id="PIRSR600269-50"/>
    </source>
</evidence>
<organism evidence="15 16">
    <name type="scientific">Zalerion maritima</name>
    <dbReference type="NCBI Taxonomy" id="339359"/>
    <lineage>
        <taxon>Eukaryota</taxon>
        <taxon>Fungi</taxon>
        <taxon>Dikarya</taxon>
        <taxon>Ascomycota</taxon>
        <taxon>Pezizomycotina</taxon>
        <taxon>Sordariomycetes</taxon>
        <taxon>Lulworthiomycetidae</taxon>
        <taxon>Lulworthiales</taxon>
        <taxon>Lulworthiaceae</taxon>
        <taxon>Zalerion</taxon>
    </lineage>
</organism>
<keyword evidence="5 9" id="KW-0560">Oxidoreductase</keyword>
<reference evidence="15" key="1">
    <citation type="submission" date="2022-07" db="EMBL/GenBank/DDBJ databases">
        <title>Draft genome sequence of Zalerion maritima ATCC 34329, a (micro)plastics degrading marine fungus.</title>
        <authorList>
            <person name="Paco A."/>
            <person name="Goncalves M.F.M."/>
            <person name="Rocha-Santos T.A.P."/>
            <person name="Alves A."/>
        </authorList>
    </citation>
    <scope>NUCLEOTIDE SEQUENCE</scope>
    <source>
        <strain evidence="15">ATCC 34329</strain>
    </source>
</reference>
<evidence type="ECO:0000256" key="1">
    <source>
        <dbReference type="ARBA" id="ARBA00001935"/>
    </source>
</evidence>
<evidence type="ECO:0000313" key="15">
    <source>
        <dbReference type="EMBL" id="KAJ2906807.1"/>
    </source>
</evidence>
<dbReference type="EC" id="1.4.3.-" evidence="9"/>
<evidence type="ECO:0000256" key="8">
    <source>
        <dbReference type="PIRSR" id="PIRSR600269-51"/>
    </source>
</evidence>
<dbReference type="InterPro" id="IPR015798">
    <property type="entry name" value="Cu_amine_oxidase_C"/>
</dbReference>
<dbReference type="PANTHER" id="PTHR10638">
    <property type="entry name" value="COPPER AMINE OXIDASE"/>
    <property type="match status" value="1"/>
</dbReference>
<dbReference type="GO" id="GO:0005886">
    <property type="term" value="C:plasma membrane"/>
    <property type="evidence" value="ECO:0007669"/>
    <property type="project" value="TreeGrafter"/>
</dbReference>
<dbReference type="InterPro" id="IPR000269">
    <property type="entry name" value="Cu_amine_oxidase"/>
</dbReference>
<dbReference type="PRINTS" id="PR00766">
    <property type="entry name" value="CUDAOXIDASE"/>
</dbReference>
<dbReference type="EMBL" id="JAKWBI020000009">
    <property type="protein sequence ID" value="KAJ2906807.1"/>
    <property type="molecule type" value="Genomic_DNA"/>
</dbReference>
<feature type="modified residue" description="2',4',5'-topaquinone" evidence="8">
    <location>
        <position position="500"/>
    </location>
</feature>
<feature type="signal peptide" evidence="11">
    <location>
        <begin position="1"/>
        <end position="26"/>
    </location>
</feature>
<dbReference type="Pfam" id="PF09248">
    <property type="entry name" value="DUF1965"/>
    <property type="match status" value="1"/>
</dbReference>
<dbReference type="GO" id="GO:0008131">
    <property type="term" value="F:primary methylamine oxidase activity"/>
    <property type="evidence" value="ECO:0007669"/>
    <property type="project" value="InterPro"/>
</dbReference>
<comment type="cofactor">
    <cofactor evidence="9">
        <name>Cu cation</name>
        <dbReference type="ChEBI" id="CHEBI:23378"/>
    </cofactor>
    <text evidence="9">Contains 1 topaquinone per subunit.</text>
</comment>
<dbReference type="FunFam" id="2.70.98.20:FF:000002">
    <property type="entry name" value="Amine oxidase"/>
    <property type="match status" value="1"/>
</dbReference>
<dbReference type="InterPro" id="IPR036460">
    <property type="entry name" value="Cu_amine_oxidase_C_sf"/>
</dbReference>
<feature type="domain" description="Copper amine oxidase catalytic" evidence="12">
    <location>
        <begin position="347"/>
        <end position="742"/>
    </location>
</feature>